<dbReference type="CDD" id="cd04123">
    <property type="entry name" value="Rab21"/>
    <property type="match status" value="1"/>
</dbReference>
<comment type="similarity">
    <text evidence="1">Belongs to the small GTPase superfamily. Rab family.</text>
</comment>
<evidence type="ECO:0000256" key="5">
    <source>
        <dbReference type="ARBA" id="ARBA00022927"/>
    </source>
</evidence>
<dbReference type="NCBIfam" id="TIGR00231">
    <property type="entry name" value="small_GTP"/>
    <property type="match status" value="1"/>
</dbReference>
<reference evidence="11 12" key="1">
    <citation type="journal article" date="2023" name="Commun. Biol.">
        <title>Genome analysis of Parmales, the sister group of diatoms, reveals the evolutionary specialization of diatoms from phago-mixotrophs to photoautotrophs.</title>
        <authorList>
            <person name="Ban H."/>
            <person name="Sato S."/>
            <person name="Yoshikawa S."/>
            <person name="Yamada K."/>
            <person name="Nakamura Y."/>
            <person name="Ichinomiya M."/>
            <person name="Sato N."/>
            <person name="Blanc-Mathieu R."/>
            <person name="Endo H."/>
            <person name="Kuwata A."/>
            <person name="Ogata H."/>
        </authorList>
    </citation>
    <scope>NUCLEOTIDE SEQUENCE [LARGE SCALE GENOMIC DNA]</scope>
</reference>
<dbReference type="SMART" id="SM00176">
    <property type="entry name" value="RAN"/>
    <property type="match status" value="1"/>
</dbReference>
<dbReference type="Pfam" id="PF00071">
    <property type="entry name" value="Ras"/>
    <property type="match status" value="1"/>
</dbReference>
<comment type="subcellular location">
    <subcellularLocation>
        <location evidence="10">Endomembrane system</location>
        <topology evidence="10">Lipid-anchor</topology>
    </subcellularLocation>
</comment>
<keyword evidence="3" id="KW-0813">Transport</keyword>
<accession>A0ABQ6M6E0</accession>
<keyword evidence="4" id="KW-0547">Nucleotide-binding</keyword>
<evidence type="ECO:0000256" key="8">
    <source>
        <dbReference type="ARBA" id="ARBA00023288"/>
    </source>
</evidence>
<dbReference type="PROSITE" id="PS51419">
    <property type="entry name" value="RAB"/>
    <property type="match status" value="1"/>
</dbReference>
<dbReference type="InterPro" id="IPR041833">
    <property type="entry name" value="Rab21"/>
</dbReference>
<dbReference type="SMART" id="SM00173">
    <property type="entry name" value="RAS"/>
    <property type="match status" value="1"/>
</dbReference>
<evidence type="ECO:0000256" key="3">
    <source>
        <dbReference type="ARBA" id="ARBA00022448"/>
    </source>
</evidence>
<evidence type="ECO:0000313" key="11">
    <source>
        <dbReference type="EMBL" id="GMI20464.1"/>
    </source>
</evidence>
<keyword evidence="5" id="KW-0653">Protein transport</keyword>
<dbReference type="InterPro" id="IPR027417">
    <property type="entry name" value="P-loop_NTPase"/>
</dbReference>
<organism evidence="11 12">
    <name type="scientific">Tetraparma gracilis</name>
    <dbReference type="NCBI Taxonomy" id="2962635"/>
    <lineage>
        <taxon>Eukaryota</taxon>
        <taxon>Sar</taxon>
        <taxon>Stramenopiles</taxon>
        <taxon>Ochrophyta</taxon>
        <taxon>Bolidophyceae</taxon>
        <taxon>Parmales</taxon>
        <taxon>Triparmaceae</taxon>
        <taxon>Tetraparma</taxon>
    </lineage>
</organism>
<evidence type="ECO:0000256" key="9">
    <source>
        <dbReference type="ARBA" id="ARBA00023289"/>
    </source>
</evidence>
<dbReference type="EMBL" id="BRYB01002492">
    <property type="protein sequence ID" value="GMI20464.1"/>
    <property type="molecule type" value="Genomic_DNA"/>
</dbReference>
<keyword evidence="6" id="KW-0342">GTP-binding</keyword>
<dbReference type="SMART" id="SM00175">
    <property type="entry name" value="RAB"/>
    <property type="match status" value="1"/>
</dbReference>
<evidence type="ECO:0000313" key="12">
    <source>
        <dbReference type="Proteomes" id="UP001165060"/>
    </source>
</evidence>
<protein>
    <recommendedName>
        <fullName evidence="2">Ras-related protein Rab-21</fullName>
    </recommendedName>
</protein>
<evidence type="ECO:0000256" key="4">
    <source>
        <dbReference type="ARBA" id="ARBA00022741"/>
    </source>
</evidence>
<evidence type="ECO:0000256" key="2">
    <source>
        <dbReference type="ARBA" id="ARBA00014900"/>
    </source>
</evidence>
<sequence>MRLKVVLLGEGRVGKTSILLRYVRDEFAEKQQSTLQASYLDKRISVGATNAQLSVWDTAGQERFHALGPIYYRDADGALLVYDITDAESFSKVQKWIKELRKIVGTEITIVIAGNKVDLERNRQVDEAQVFEYCKSVGAKHFYTSAKQNVGLSECFNDLAKNMVEKKKAKFGDGVAGLGGKGGKKQKLVVLDDVEPTAKKGGCC</sequence>
<dbReference type="PROSITE" id="PS51421">
    <property type="entry name" value="RAS"/>
    <property type="match status" value="1"/>
</dbReference>
<gene>
    <name evidence="11" type="ORF">TeGR_g14236</name>
</gene>
<dbReference type="InterPro" id="IPR001806">
    <property type="entry name" value="Small_GTPase"/>
</dbReference>
<evidence type="ECO:0000256" key="7">
    <source>
        <dbReference type="ARBA" id="ARBA00023136"/>
    </source>
</evidence>
<dbReference type="PROSITE" id="PS51420">
    <property type="entry name" value="RHO"/>
    <property type="match status" value="1"/>
</dbReference>
<keyword evidence="9" id="KW-0636">Prenylation</keyword>
<comment type="caution">
    <text evidence="11">The sequence shown here is derived from an EMBL/GenBank/DDBJ whole genome shotgun (WGS) entry which is preliminary data.</text>
</comment>
<keyword evidence="7" id="KW-0472">Membrane</keyword>
<keyword evidence="8" id="KW-0449">Lipoprotein</keyword>
<dbReference type="PANTHER" id="PTHR47978">
    <property type="match status" value="1"/>
</dbReference>
<name>A0ABQ6M6E0_9STRA</name>
<dbReference type="SMART" id="SM00174">
    <property type="entry name" value="RHO"/>
    <property type="match status" value="1"/>
</dbReference>
<dbReference type="PRINTS" id="PR00449">
    <property type="entry name" value="RASTRNSFRMNG"/>
</dbReference>
<dbReference type="InterPro" id="IPR005225">
    <property type="entry name" value="Small_GTP-bd"/>
</dbReference>
<dbReference type="Gene3D" id="3.40.50.300">
    <property type="entry name" value="P-loop containing nucleotide triphosphate hydrolases"/>
    <property type="match status" value="1"/>
</dbReference>
<dbReference type="SUPFAM" id="SSF52540">
    <property type="entry name" value="P-loop containing nucleoside triphosphate hydrolases"/>
    <property type="match status" value="1"/>
</dbReference>
<evidence type="ECO:0000256" key="1">
    <source>
        <dbReference type="ARBA" id="ARBA00006270"/>
    </source>
</evidence>
<evidence type="ECO:0000256" key="6">
    <source>
        <dbReference type="ARBA" id="ARBA00023134"/>
    </source>
</evidence>
<keyword evidence="12" id="KW-1185">Reference proteome</keyword>
<dbReference type="Proteomes" id="UP001165060">
    <property type="component" value="Unassembled WGS sequence"/>
</dbReference>
<evidence type="ECO:0000256" key="10">
    <source>
        <dbReference type="ARBA" id="ARBA00037868"/>
    </source>
</evidence>
<proteinExistence type="inferred from homology"/>